<name>A0AAV7IHP9_COTGL</name>
<gene>
    <name evidence="1" type="ORF">KQX54_020650</name>
</gene>
<evidence type="ECO:0008006" key="3">
    <source>
        <dbReference type="Google" id="ProtNLM"/>
    </source>
</evidence>
<dbReference type="AlphaFoldDB" id="A0AAV7IHP9"/>
<comment type="caution">
    <text evidence="1">The sequence shown here is derived from an EMBL/GenBank/DDBJ whole genome shotgun (WGS) entry which is preliminary data.</text>
</comment>
<evidence type="ECO:0000313" key="1">
    <source>
        <dbReference type="EMBL" id="KAH0550732.1"/>
    </source>
</evidence>
<dbReference type="Proteomes" id="UP000826195">
    <property type="component" value="Unassembled WGS sequence"/>
</dbReference>
<dbReference type="EMBL" id="JAHXZJ010001864">
    <property type="protein sequence ID" value="KAH0550732.1"/>
    <property type="molecule type" value="Genomic_DNA"/>
</dbReference>
<protein>
    <recommendedName>
        <fullName evidence="3">DNA-directed DNA polymerase</fullName>
    </recommendedName>
</protein>
<evidence type="ECO:0000313" key="2">
    <source>
        <dbReference type="Proteomes" id="UP000826195"/>
    </source>
</evidence>
<reference evidence="1 2" key="1">
    <citation type="journal article" date="2021" name="J. Hered.">
        <title>A chromosome-level genome assembly of the parasitoid wasp, Cotesia glomerata (Hymenoptera: Braconidae).</title>
        <authorList>
            <person name="Pinto B.J."/>
            <person name="Weis J.J."/>
            <person name="Gamble T."/>
            <person name="Ode P.J."/>
            <person name="Paul R."/>
            <person name="Zaspel J.M."/>
        </authorList>
    </citation>
    <scope>NUCLEOTIDE SEQUENCE [LARGE SCALE GENOMIC DNA]</scope>
    <source>
        <strain evidence="1">CgM1</strain>
    </source>
</reference>
<sequence>MTESGVVQSEYKLNFIKRTHKKVEKFVPHDCFAVTNDEKQIDPRVATQWKLSDEESQALVDKIFLDRFKSTYQVAYNCPDNFSKINSEIDGVREFDSEYKRYSNDLYFEPSDEINLAAPPTAKRKIEDETRDFLTTYSKDYQPKKISKRNKFFEENFLESEKLSLNTLKSTIEQVKIPVKTIYQYDFCSLYPQIKSNPKLSLSDDWIVPETVYKSSYRDCYHLNGFEWTLKRPVIEKPMDNLRPNLKEREILRVTTGDSEYAAVISKTGKNFLK</sequence>
<proteinExistence type="predicted"/>
<keyword evidence="2" id="KW-1185">Reference proteome</keyword>
<accession>A0AAV7IHP9</accession>
<organism evidence="1 2">
    <name type="scientific">Cotesia glomerata</name>
    <name type="common">Lepidopteran parasitic wasp</name>
    <name type="synonym">Apanteles glomeratus</name>
    <dbReference type="NCBI Taxonomy" id="32391"/>
    <lineage>
        <taxon>Eukaryota</taxon>
        <taxon>Metazoa</taxon>
        <taxon>Ecdysozoa</taxon>
        <taxon>Arthropoda</taxon>
        <taxon>Hexapoda</taxon>
        <taxon>Insecta</taxon>
        <taxon>Pterygota</taxon>
        <taxon>Neoptera</taxon>
        <taxon>Endopterygota</taxon>
        <taxon>Hymenoptera</taxon>
        <taxon>Apocrita</taxon>
        <taxon>Ichneumonoidea</taxon>
        <taxon>Braconidae</taxon>
        <taxon>Microgastrinae</taxon>
        <taxon>Cotesia</taxon>
    </lineage>
</organism>